<keyword evidence="3" id="KW-1003">Cell membrane</keyword>
<evidence type="ECO:0000256" key="2">
    <source>
        <dbReference type="ARBA" id="ARBA00005745"/>
    </source>
</evidence>
<dbReference type="PANTHER" id="PTHR30012:SF0">
    <property type="entry name" value="TYPE II SECRETION SYSTEM PROTEIN F-RELATED"/>
    <property type="match status" value="1"/>
</dbReference>
<dbReference type="OrthoDB" id="9805682at2"/>
<comment type="subcellular location">
    <subcellularLocation>
        <location evidence="1">Cell membrane</location>
        <topology evidence="1">Multi-pass membrane protein</topology>
    </subcellularLocation>
</comment>
<dbReference type="InterPro" id="IPR042094">
    <property type="entry name" value="T2SS_GspF_sf"/>
</dbReference>
<sequence length="257" mass="28146">MRKPSHSLPKWLRWPVRRSNQVLFAEALSQLLSAGVELTRALQAAGEANPSSRFRAALLRMNYLCQTGKSLADSLSQTNVRVAGGLLTALEVGEERGCLAEQLAAFARWHDPQAGARLAAEVGRSPGAARFAAALATLLSDRRLTVSLVEDAGRLAGGGNRFNQTIGRLATSVRNGVTFTDALAREKATFDPLFCLMVKTPEHRSELRAVLARLGEDVPLPAPRWVRKAVLLFLWVYVVCIITLLIYGCLKELEWVD</sequence>
<feature type="domain" description="Type II secretion system protein GspF" evidence="8">
    <location>
        <begin position="24"/>
        <end position="109"/>
    </location>
</feature>
<dbReference type="GO" id="GO:0005886">
    <property type="term" value="C:plasma membrane"/>
    <property type="evidence" value="ECO:0007669"/>
    <property type="project" value="UniProtKB-SubCell"/>
</dbReference>
<evidence type="ECO:0000256" key="3">
    <source>
        <dbReference type="ARBA" id="ARBA00022475"/>
    </source>
</evidence>
<evidence type="ECO:0000313" key="10">
    <source>
        <dbReference type="Proteomes" id="UP000214646"/>
    </source>
</evidence>
<reference evidence="10" key="1">
    <citation type="submission" date="2017-06" db="EMBL/GenBank/DDBJ databases">
        <title>Genome analysis of Fimbriiglobus ruber SP5, the first member of the order Planctomycetales with confirmed chitinolytic capability.</title>
        <authorList>
            <person name="Ravin N.V."/>
            <person name="Rakitin A.L."/>
            <person name="Ivanova A.A."/>
            <person name="Beletsky A.V."/>
            <person name="Kulichevskaya I.S."/>
            <person name="Mardanov A.V."/>
            <person name="Dedysh S.N."/>
        </authorList>
    </citation>
    <scope>NUCLEOTIDE SEQUENCE [LARGE SCALE GENOMIC DNA]</scope>
    <source>
        <strain evidence="10">SP5</strain>
    </source>
</reference>
<keyword evidence="6 7" id="KW-0472">Membrane</keyword>
<comment type="similarity">
    <text evidence="2">Belongs to the GSP F family.</text>
</comment>
<dbReference type="Proteomes" id="UP000214646">
    <property type="component" value="Unassembled WGS sequence"/>
</dbReference>
<dbReference type="RefSeq" id="WP_143392897.1">
    <property type="nucleotide sequence ID" value="NZ_NIDE01000002.1"/>
</dbReference>
<proteinExistence type="inferred from homology"/>
<evidence type="ECO:0000256" key="5">
    <source>
        <dbReference type="ARBA" id="ARBA00022989"/>
    </source>
</evidence>
<dbReference type="AlphaFoldDB" id="A0A225E688"/>
<keyword evidence="5 7" id="KW-1133">Transmembrane helix</keyword>
<protein>
    <recommendedName>
        <fullName evidence="8">Type II secretion system protein GspF domain-containing protein</fullName>
    </recommendedName>
</protein>
<gene>
    <name evidence="9" type="ORF">FRUB_01340</name>
</gene>
<evidence type="ECO:0000259" key="8">
    <source>
        <dbReference type="Pfam" id="PF00482"/>
    </source>
</evidence>
<dbReference type="Gene3D" id="1.20.81.30">
    <property type="entry name" value="Type II secretion system (T2SS), domain F"/>
    <property type="match status" value="2"/>
</dbReference>
<comment type="caution">
    <text evidence="9">The sequence shown here is derived from an EMBL/GenBank/DDBJ whole genome shotgun (WGS) entry which is preliminary data.</text>
</comment>
<dbReference type="InterPro" id="IPR018076">
    <property type="entry name" value="T2SS_GspF_dom"/>
</dbReference>
<evidence type="ECO:0000256" key="1">
    <source>
        <dbReference type="ARBA" id="ARBA00004651"/>
    </source>
</evidence>
<dbReference type="Pfam" id="PF00482">
    <property type="entry name" value="T2SSF"/>
    <property type="match status" value="1"/>
</dbReference>
<keyword evidence="10" id="KW-1185">Reference proteome</keyword>
<evidence type="ECO:0000256" key="7">
    <source>
        <dbReference type="SAM" id="Phobius"/>
    </source>
</evidence>
<name>A0A225E688_9BACT</name>
<organism evidence="9 10">
    <name type="scientific">Fimbriiglobus ruber</name>
    <dbReference type="NCBI Taxonomy" id="1908690"/>
    <lineage>
        <taxon>Bacteria</taxon>
        <taxon>Pseudomonadati</taxon>
        <taxon>Planctomycetota</taxon>
        <taxon>Planctomycetia</taxon>
        <taxon>Gemmatales</taxon>
        <taxon>Gemmataceae</taxon>
        <taxon>Fimbriiglobus</taxon>
    </lineage>
</organism>
<dbReference type="EMBL" id="NIDE01000002">
    <property type="protein sequence ID" value="OWK45009.1"/>
    <property type="molecule type" value="Genomic_DNA"/>
</dbReference>
<evidence type="ECO:0000256" key="4">
    <source>
        <dbReference type="ARBA" id="ARBA00022692"/>
    </source>
</evidence>
<accession>A0A225E688</accession>
<feature type="transmembrane region" description="Helical" evidence="7">
    <location>
        <begin position="229"/>
        <end position="248"/>
    </location>
</feature>
<keyword evidence="4 7" id="KW-0812">Transmembrane</keyword>
<evidence type="ECO:0000256" key="6">
    <source>
        <dbReference type="ARBA" id="ARBA00023136"/>
    </source>
</evidence>
<dbReference type="InterPro" id="IPR003004">
    <property type="entry name" value="GspF/PilC"/>
</dbReference>
<dbReference type="PANTHER" id="PTHR30012">
    <property type="entry name" value="GENERAL SECRETION PATHWAY PROTEIN"/>
    <property type="match status" value="1"/>
</dbReference>
<evidence type="ECO:0000313" key="9">
    <source>
        <dbReference type="EMBL" id="OWK45009.1"/>
    </source>
</evidence>